<feature type="transmembrane region" description="Helical" evidence="1">
    <location>
        <begin position="231"/>
        <end position="252"/>
    </location>
</feature>
<feature type="transmembrane region" description="Helical" evidence="1">
    <location>
        <begin position="43"/>
        <end position="67"/>
    </location>
</feature>
<dbReference type="AlphaFoldDB" id="A0A1Q8Q7Z2"/>
<dbReference type="OrthoDB" id="2962380at2"/>
<dbReference type="EMBL" id="MSDU01000008">
    <property type="protein sequence ID" value="OLN23450.1"/>
    <property type="molecule type" value="Genomic_DNA"/>
</dbReference>
<keyword evidence="1" id="KW-1133">Transmembrane helix</keyword>
<evidence type="ECO:0000313" key="3">
    <source>
        <dbReference type="Proteomes" id="UP000185568"/>
    </source>
</evidence>
<feature type="transmembrane region" description="Helical" evidence="1">
    <location>
        <begin position="135"/>
        <end position="159"/>
    </location>
</feature>
<feature type="transmembrane region" description="Helical" evidence="1">
    <location>
        <begin position="92"/>
        <end position="115"/>
    </location>
</feature>
<protein>
    <submittedName>
        <fullName evidence="2">Uncharacterized protein</fullName>
    </submittedName>
</protein>
<proteinExistence type="predicted"/>
<dbReference type="RefSeq" id="WP_075397741.1">
    <property type="nucleotide sequence ID" value="NZ_MSDU01000008.1"/>
</dbReference>
<keyword evidence="3" id="KW-1185">Reference proteome</keyword>
<dbReference type="STRING" id="1714264.BTO30_05685"/>
<dbReference type="Proteomes" id="UP000185568">
    <property type="component" value="Unassembled WGS sequence"/>
</dbReference>
<feature type="transmembrane region" description="Helical" evidence="1">
    <location>
        <begin position="171"/>
        <end position="190"/>
    </location>
</feature>
<gene>
    <name evidence="2" type="ORF">BTO30_05685</name>
</gene>
<keyword evidence="1" id="KW-0472">Membrane</keyword>
<reference evidence="2 3" key="1">
    <citation type="submission" date="2016-12" db="EMBL/GenBank/DDBJ databases">
        <title>Domibacillus antri genome sequencing.</title>
        <authorList>
            <person name="Verma A."/>
            <person name="Krishnamurthi S."/>
        </authorList>
    </citation>
    <scope>NUCLEOTIDE SEQUENCE [LARGE SCALE GENOMIC DNA]</scope>
    <source>
        <strain evidence="2 3">XD80</strain>
    </source>
</reference>
<accession>A0A1Q8Q7Z2</accession>
<comment type="caution">
    <text evidence="2">The sequence shown here is derived from an EMBL/GenBank/DDBJ whole genome shotgun (WGS) entry which is preliminary data.</text>
</comment>
<name>A0A1Q8Q7Z2_9BACI</name>
<evidence type="ECO:0000313" key="2">
    <source>
        <dbReference type="EMBL" id="OLN23450.1"/>
    </source>
</evidence>
<organism evidence="2 3">
    <name type="scientific">Domibacillus antri</name>
    <dbReference type="NCBI Taxonomy" id="1714264"/>
    <lineage>
        <taxon>Bacteria</taxon>
        <taxon>Bacillati</taxon>
        <taxon>Bacillota</taxon>
        <taxon>Bacilli</taxon>
        <taxon>Bacillales</taxon>
        <taxon>Bacillaceae</taxon>
        <taxon>Domibacillus</taxon>
    </lineage>
</organism>
<evidence type="ECO:0000256" key="1">
    <source>
        <dbReference type="SAM" id="Phobius"/>
    </source>
</evidence>
<keyword evidence="1" id="KW-0812">Transmembrane</keyword>
<sequence>MFKGLLKKDFLLMKTYMWVWLGAVAVIYAAGAAFASYHDQFHLIFPFLMMLYMGHVVMLPTAAWILLKAEEKGQYWLHGTAGGEKLLLSKMLISFLVMMTSLFVTNVLMLISMMISMPADFALFENGEFPVFEGVLLNGGITLGGCYFTLWGLFLWAFFHSLTKYPALKKIRWVIIIALYLIIQTVIARITEWKMVQSFFNQWTIQVGLPESNIWEYDAMRFTITGGEIQVWPIVLGAIYLLVLFLATGWLLDRKVEV</sequence>
<feature type="transmembrane region" description="Helical" evidence="1">
    <location>
        <begin position="16"/>
        <end position="37"/>
    </location>
</feature>